<organism evidence="1 2">
    <name type="scientific">Dreissena polymorpha</name>
    <name type="common">Zebra mussel</name>
    <name type="synonym">Mytilus polymorpha</name>
    <dbReference type="NCBI Taxonomy" id="45954"/>
    <lineage>
        <taxon>Eukaryota</taxon>
        <taxon>Metazoa</taxon>
        <taxon>Spiralia</taxon>
        <taxon>Lophotrochozoa</taxon>
        <taxon>Mollusca</taxon>
        <taxon>Bivalvia</taxon>
        <taxon>Autobranchia</taxon>
        <taxon>Heteroconchia</taxon>
        <taxon>Euheterodonta</taxon>
        <taxon>Imparidentia</taxon>
        <taxon>Neoheterodontei</taxon>
        <taxon>Myida</taxon>
        <taxon>Dreissenoidea</taxon>
        <taxon>Dreissenidae</taxon>
        <taxon>Dreissena</taxon>
    </lineage>
</organism>
<name>A0A9D4H4V2_DREPO</name>
<dbReference type="EMBL" id="JAIWYP010000005">
    <property type="protein sequence ID" value="KAH3828312.1"/>
    <property type="molecule type" value="Genomic_DNA"/>
</dbReference>
<sequence>MPCRTVQACQHHLASCPAVQSKPFSIIWHHALPYSQDCQHHLTSCPSVQSKPVSITWHHALPYSPSLSASLDIMPCHTVQACQHHLTSCPAIQSKPVSKYLSSRPVL</sequence>
<dbReference type="Proteomes" id="UP000828390">
    <property type="component" value="Unassembled WGS sequence"/>
</dbReference>
<gene>
    <name evidence="1" type="ORF">DPMN_130266</name>
</gene>
<dbReference type="AlphaFoldDB" id="A0A9D4H4V2"/>
<reference evidence="1" key="1">
    <citation type="journal article" date="2019" name="bioRxiv">
        <title>The Genome of the Zebra Mussel, Dreissena polymorpha: A Resource for Invasive Species Research.</title>
        <authorList>
            <person name="McCartney M.A."/>
            <person name="Auch B."/>
            <person name="Kono T."/>
            <person name="Mallez S."/>
            <person name="Zhang Y."/>
            <person name="Obille A."/>
            <person name="Becker A."/>
            <person name="Abrahante J.E."/>
            <person name="Garbe J."/>
            <person name="Badalamenti J.P."/>
            <person name="Herman A."/>
            <person name="Mangelson H."/>
            <person name="Liachko I."/>
            <person name="Sullivan S."/>
            <person name="Sone E.D."/>
            <person name="Koren S."/>
            <person name="Silverstein K.A.T."/>
            <person name="Beckman K.B."/>
            <person name="Gohl D.M."/>
        </authorList>
    </citation>
    <scope>NUCLEOTIDE SEQUENCE</scope>
    <source>
        <strain evidence="1">Duluth1</strain>
        <tissue evidence="1">Whole animal</tissue>
    </source>
</reference>
<proteinExistence type="predicted"/>
<protein>
    <submittedName>
        <fullName evidence="1">Uncharacterized protein</fullName>
    </submittedName>
</protein>
<reference evidence="1" key="2">
    <citation type="submission" date="2020-11" db="EMBL/GenBank/DDBJ databases">
        <authorList>
            <person name="McCartney M.A."/>
            <person name="Auch B."/>
            <person name="Kono T."/>
            <person name="Mallez S."/>
            <person name="Becker A."/>
            <person name="Gohl D.M."/>
            <person name="Silverstein K.A.T."/>
            <person name="Koren S."/>
            <person name="Bechman K.B."/>
            <person name="Herman A."/>
            <person name="Abrahante J.E."/>
            <person name="Garbe J."/>
        </authorList>
    </citation>
    <scope>NUCLEOTIDE SEQUENCE</scope>
    <source>
        <strain evidence="1">Duluth1</strain>
        <tissue evidence="1">Whole animal</tissue>
    </source>
</reference>
<accession>A0A9D4H4V2</accession>
<evidence type="ECO:0000313" key="2">
    <source>
        <dbReference type="Proteomes" id="UP000828390"/>
    </source>
</evidence>
<evidence type="ECO:0000313" key="1">
    <source>
        <dbReference type="EMBL" id="KAH3828312.1"/>
    </source>
</evidence>
<keyword evidence="2" id="KW-1185">Reference proteome</keyword>
<comment type="caution">
    <text evidence="1">The sequence shown here is derived from an EMBL/GenBank/DDBJ whole genome shotgun (WGS) entry which is preliminary data.</text>
</comment>